<dbReference type="EMBL" id="VOSL01000120">
    <property type="protein sequence ID" value="TXD32635.1"/>
    <property type="molecule type" value="Genomic_DNA"/>
</dbReference>
<sequence>MGKRSKSKKIAPDADAKGFGHNPFAAHFGASPAPTNDAENTAEAPDAGAPDAAPLDLNRQKNLHLRVERKGRGGKTVTLLGGFKAGAGAPTKDALEDLVGQLKRALGCGATLEDDTIVLQGDQRDRAASWLNAQGAKVR</sequence>
<dbReference type="InterPro" id="IPR001950">
    <property type="entry name" value="SUI1"/>
</dbReference>
<accession>A0A5C6X3R5</accession>
<dbReference type="GO" id="GO:0006417">
    <property type="term" value="P:regulation of translation"/>
    <property type="evidence" value="ECO:0007669"/>
    <property type="project" value="UniProtKB-KW"/>
</dbReference>
<evidence type="ECO:0000259" key="4">
    <source>
        <dbReference type="PROSITE" id="PS50296"/>
    </source>
</evidence>
<dbReference type="RefSeq" id="WP_146976147.1">
    <property type="nucleotide sequence ID" value="NZ_VOSL01000120.1"/>
</dbReference>
<evidence type="ECO:0000313" key="5">
    <source>
        <dbReference type="EMBL" id="TXD32635.1"/>
    </source>
</evidence>
<dbReference type="GO" id="GO:0003743">
    <property type="term" value="F:translation initiation factor activity"/>
    <property type="evidence" value="ECO:0007669"/>
    <property type="project" value="UniProtKB-KW"/>
</dbReference>
<feature type="compositionally biased region" description="Low complexity" evidence="3">
    <location>
        <begin position="42"/>
        <end position="56"/>
    </location>
</feature>
<name>A0A5C6X3R5_9DELT</name>
<dbReference type="OrthoDB" id="9792915at2"/>
<gene>
    <name evidence="5" type="ORF">FRC96_16850</name>
</gene>
<dbReference type="SUPFAM" id="SSF55159">
    <property type="entry name" value="eIF1-like"/>
    <property type="match status" value="1"/>
</dbReference>
<dbReference type="Gene3D" id="3.30.780.10">
    <property type="entry name" value="SUI1-like domain"/>
    <property type="match status" value="1"/>
</dbReference>
<dbReference type="Proteomes" id="UP000321046">
    <property type="component" value="Unassembled WGS sequence"/>
</dbReference>
<dbReference type="InterPro" id="IPR005872">
    <property type="entry name" value="SUI1_arc_bac"/>
</dbReference>
<evidence type="ECO:0000256" key="1">
    <source>
        <dbReference type="ARBA" id="ARBA00022845"/>
    </source>
</evidence>
<dbReference type="InterPro" id="IPR036877">
    <property type="entry name" value="SUI1_dom_sf"/>
</dbReference>
<proteinExistence type="predicted"/>
<evidence type="ECO:0000256" key="3">
    <source>
        <dbReference type="SAM" id="MobiDB-lite"/>
    </source>
</evidence>
<dbReference type="PROSITE" id="PS50296">
    <property type="entry name" value="SUI1"/>
    <property type="match status" value="1"/>
</dbReference>
<evidence type="ECO:0000256" key="2">
    <source>
        <dbReference type="ARBA" id="ARBA00022917"/>
    </source>
</evidence>
<reference evidence="5 6" key="1">
    <citation type="submission" date="2019-08" db="EMBL/GenBank/DDBJ databases">
        <title>Bradymonadales sp. TMQ2.</title>
        <authorList>
            <person name="Liang Q."/>
        </authorList>
    </citation>
    <scope>NUCLEOTIDE SEQUENCE [LARGE SCALE GENOMIC DNA]</scope>
    <source>
        <strain evidence="5 6">TMQ2</strain>
    </source>
</reference>
<feature type="domain" description="SUI1" evidence="4">
    <location>
        <begin position="70"/>
        <end position="135"/>
    </location>
</feature>
<evidence type="ECO:0000313" key="6">
    <source>
        <dbReference type="Proteomes" id="UP000321046"/>
    </source>
</evidence>
<protein>
    <submittedName>
        <fullName evidence="5">Translation initiation factor</fullName>
    </submittedName>
</protein>
<comment type="caution">
    <text evidence="5">The sequence shown here is derived from an EMBL/GenBank/DDBJ whole genome shotgun (WGS) entry which is preliminary data.</text>
</comment>
<keyword evidence="1" id="KW-0810">Translation regulation</keyword>
<dbReference type="Pfam" id="PF01253">
    <property type="entry name" value="SUI1"/>
    <property type="match status" value="1"/>
</dbReference>
<keyword evidence="2" id="KW-0648">Protein biosynthesis</keyword>
<keyword evidence="5" id="KW-0396">Initiation factor</keyword>
<dbReference type="AlphaFoldDB" id="A0A5C6X3R5"/>
<feature type="region of interest" description="Disordered" evidence="3">
    <location>
        <begin position="1"/>
        <end position="61"/>
    </location>
</feature>
<organism evidence="5 6">
    <name type="scientific">Lujinxingia vulgaris</name>
    <dbReference type="NCBI Taxonomy" id="2600176"/>
    <lineage>
        <taxon>Bacteria</taxon>
        <taxon>Deltaproteobacteria</taxon>
        <taxon>Bradymonadales</taxon>
        <taxon>Lujinxingiaceae</taxon>
        <taxon>Lujinxingia</taxon>
    </lineage>
</organism>
<dbReference type="CDD" id="cd11567">
    <property type="entry name" value="YciH_like"/>
    <property type="match status" value="1"/>
</dbReference>